<dbReference type="PANTHER" id="PTHR43721:SF9">
    <property type="entry name" value="GTP-BINDING PROTEIN 1"/>
    <property type="match status" value="1"/>
</dbReference>
<evidence type="ECO:0000313" key="4">
    <source>
        <dbReference type="EMBL" id="QHU03416.1"/>
    </source>
</evidence>
<sequence>MKDEIRIASIGNVDSAKSTTISVLSTNILDNGRGKARTCILKHPHEELTGRTSSISHHYIENSEKIFGFIDLAGHEKYLKTTMSGLNGHYIDYGMVTIGVDRGIIGMAKEHMAIALSLKIPLFIVITKIDIAIQDKLDNIKTSINNIFKHPIAGKKKTIIVSDSNIEEVCNNFDKDCPYVPVFEISNVTGLGIDILKKFVFSLKKYKTIGNEHSDNPIFRIDDRYKIKGIGLVVSGIVQEGIIRLNDKLLIGPFNGKFKEVLIRSIHDNFKRNVDYLTTGQGGCFNIKVINKKENIEFRSIKQGHIITKKPKCFEMFDAKITILHHPTTIRTHYEPVIHCGSVRQSAKICKMDKELARTGDSAIVTFKFCFRPEFIENNMDIVFRDGRTKGIGKVLKTH</sequence>
<evidence type="ECO:0000256" key="1">
    <source>
        <dbReference type="ARBA" id="ARBA00022741"/>
    </source>
</evidence>
<dbReference type="InterPro" id="IPR027417">
    <property type="entry name" value="P-loop_NTPase"/>
</dbReference>
<dbReference type="SUPFAM" id="SSF50465">
    <property type="entry name" value="EF-Tu/eEF-1alpha/eIF2-gamma C-terminal domain"/>
    <property type="match status" value="1"/>
</dbReference>
<proteinExistence type="predicted"/>
<dbReference type="SUPFAM" id="SSF50447">
    <property type="entry name" value="Translation proteins"/>
    <property type="match status" value="1"/>
</dbReference>
<dbReference type="SUPFAM" id="SSF52540">
    <property type="entry name" value="P-loop containing nucleoside triphosphate hydrolases"/>
    <property type="match status" value="1"/>
</dbReference>
<dbReference type="InterPro" id="IPR000795">
    <property type="entry name" value="T_Tr_GTP-bd_dom"/>
</dbReference>
<dbReference type="Pfam" id="PF00009">
    <property type="entry name" value="GTP_EFTU"/>
    <property type="match status" value="1"/>
</dbReference>
<evidence type="ECO:0000259" key="3">
    <source>
        <dbReference type="PROSITE" id="PS51722"/>
    </source>
</evidence>
<reference evidence="4" key="1">
    <citation type="journal article" date="2020" name="Nature">
        <title>Giant virus diversity and host interactions through global metagenomics.</title>
        <authorList>
            <person name="Schulz F."/>
            <person name="Roux S."/>
            <person name="Paez-Espino D."/>
            <person name="Jungbluth S."/>
            <person name="Walsh D.A."/>
            <person name="Denef V.J."/>
            <person name="McMahon K.D."/>
            <person name="Konstantinidis K.T."/>
            <person name="Eloe-Fadrosh E.A."/>
            <person name="Kyrpides N.C."/>
            <person name="Woyke T."/>
        </authorList>
    </citation>
    <scope>NUCLEOTIDE SEQUENCE</scope>
    <source>
        <strain evidence="4">GVMAG-M-3300026093-6</strain>
    </source>
</reference>
<accession>A0A6C0JF73</accession>
<protein>
    <recommendedName>
        <fullName evidence="3">Tr-type G domain-containing protein</fullName>
    </recommendedName>
</protein>
<dbReference type="EMBL" id="MN740377">
    <property type="protein sequence ID" value="QHU03416.1"/>
    <property type="molecule type" value="Genomic_DNA"/>
</dbReference>
<dbReference type="Gene3D" id="3.40.50.300">
    <property type="entry name" value="P-loop containing nucleotide triphosphate hydrolases"/>
    <property type="match status" value="1"/>
</dbReference>
<dbReference type="CDD" id="cd03708">
    <property type="entry name" value="GTPBP_III"/>
    <property type="match status" value="1"/>
</dbReference>
<dbReference type="InterPro" id="IPR009001">
    <property type="entry name" value="Transl_elong_EF1A/Init_IF2_C"/>
</dbReference>
<dbReference type="AlphaFoldDB" id="A0A6C0JF73"/>
<dbReference type="GO" id="GO:0003924">
    <property type="term" value="F:GTPase activity"/>
    <property type="evidence" value="ECO:0007669"/>
    <property type="project" value="InterPro"/>
</dbReference>
<dbReference type="GO" id="GO:0005525">
    <property type="term" value="F:GTP binding"/>
    <property type="evidence" value="ECO:0007669"/>
    <property type="project" value="UniProtKB-KW"/>
</dbReference>
<dbReference type="PROSITE" id="PS51722">
    <property type="entry name" value="G_TR_2"/>
    <property type="match status" value="1"/>
</dbReference>
<keyword evidence="1" id="KW-0547">Nucleotide-binding</keyword>
<keyword evidence="2" id="KW-0342">GTP-binding</keyword>
<dbReference type="PANTHER" id="PTHR43721">
    <property type="entry name" value="ELONGATION FACTOR TU-RELATED"/>
    <property type="match status" value="1"/>
</dbReference>
<dbReference type="InterPro" id="IPR050055">
    <property type="entry name" value="EF-Tu_GTPase"/>
</dbReference>
<organism evidence="4">
    <name type="scientific">viral metagenome</name>
    <dbReference type="NCBI Taxonomy" id="1070528"/>
    <lineage>
        <taxon>unclassified sequences</taxon>
        <taxon>metagenomes</taxon>
        <taxon>organismal metagenomes</taxon>
    </lineage>
</organism>
<dbReference type="InterPro" id="IPR009000">
    <property type="entry name" value="Transl_B-barrel_sf"/>
</dbReference>
<dbReference type="Gene3D" id="2.40.30.10">
    <property type="entry name" value="Translation factors"/>
    <property type="match status" value="2"/>
</dbReference>
<name>A0A6C0JF73_9ZZZZ</name>
<feature type="domain" description="Tr-type G" evidence="3">
    <location>
        <begin position="2"/>
        <end position="212"/>
    </location>
</feature>
<evidence type="ECO:0000256" key="2">
    <source>
        <dbReference type="ARBA" id="ARBA00023134"/>
    </source>
</evidence>
<dbReference type="GO" id="GO:0003746">
    <property type="term" value="F:translation elongation factor activity"/>
    <property type="evidence" value="ECO:0007669"/>
    <property type="project" value="TreeGrafter"/>
</dbReference>